<dbReference type="Gramene" id="Psat04G0524300-T1">
    <property type="protein sequence ID" value="KAI5421738.1"/>
    <property type="gene ID" value="KIW84_045243"/>
</dbReference>
<dbReference type="PANTHER" id="PTHR15682:SF2">
    <property type="entry name" value="UNHEALTHY RIBOSOME BIOGENESIS PROTEIN 2 HOMOLOG"/>
    <property type="match status" value="1"/>
</dbReference>
<comment type="caution">
    <text evidence="3">The sequence shown here is derived from an EMBL/GenBank/DDBJ whole genome shotgun (WGS) entry which is preliminary data.</text>
</comment>
<reference evidence="3 4" key="1">
    <citation type="journal article" date="2022" name="Nat. Genet.">
        <title>Improved pea reference genome and pan-genome highlight genomic features and evolutionary characteristics.</title>
        <authorList>
            <person name="Yang T."/>
            <person name="Liu R."/>
            <person name="Luo Y."/>
            <person name="Hu S."/>
            <person name="Wang D."/>
            <person name="Wang C."/>
            <person name="Pandey M.K."/>
            <person name="Ge S."/>
            <person name="Xu Q."/>
            <person name="Li N."/>
            <person name="Li G."/>
            <person name="Huang Y."/>
            <person name="Saxena R.K."/>
            <person name="Ji Y."/>
            <person name="Li M."/>
            <person name="Yan X."/>
            <person name="He Y."/>
            <person name="Liu Y."/>
            <person name="Wang X."/>
            <person name="Xiang C."/>
            <person name="Varshney R.K."/>
            <person name="Ding H."/>
            <person name="Gao S."/>
            <person name="Zong X."/>
        </authorList>
    </citation>
    <scope>NUCLEOTIDE SEQUENCE [LARGE SCALE GENOMIC DNA]</scope>
    <source>
        <strain evidence="3 4">cv. Zhongwan 6</strain>
    </source>
</reference>
<name>A0A9D4XI33_PEA</name>
<dbReference type="EMBL" id="JAMSHJ010000004">
    <property type="protein sequence ID" value="KAI5421738.1"/>
    <property type="molecule type" value="Genomic_DNA"/>
</dbReference>
<dbReference type="GO" id="GO:0042254">
    <property type="term" value="P:ribosome biogenesis"/>
    <property type="evidence" value="ECO:0007669"/>
    <property type="project" value="TreeGrafter"/>
</dbReference>
<feature type="transmembrane region" description="Helical" evidence="2">
    <location>
        <begin position="39"/>
        <end position="63"/>
    </location>
</feature>
<accession>A0A9D4XI33</accession>
<dbReference type="Proteomes" id="UP001058974">
    <property type="component" value="Chromosome 4"/>
</dbReference>
<protein>
    <submittedName>
        <fullName evidence="3">Uncharacterized protein</fullName>
    </submittedName>
</protein>
<feature type="transmembrane region" description="Helical" evidence="2">
    <location>
        <begin position="6"/>
        <end position="27"/>
    </location>
</feature>
<organism evidence="3 4">
    <name type="scientific">Pisum sativum</name>
    <name type="common">Garden pea</name>
    <name type="synonym">Lathyrus oleraceus</name>
    <dbReference type="NCBI Taxonomy" id="3888"/>
    <lineage>
        <taxon>Eukaryota</taxon>
        <taxon>Viridiplantae</taxon>
        <taxon>Streptophyta</taxon>
        <taxon>Embryophyta</taxon>
        <taxon>Tracheophyta</taxon>
        <taxon>Spermatophyta</taxon>
        <taxon>Magnoliopsida</taxon>
        <taxon>eudicotyledons</taxon>
        <taxon>Gunneridae</taxon>
        <taxon>Pentapetalae</taxon>
        <taxon>rosids</taxon>
        <taxon>fabids</taxon>
        <taxon>Fabales</taxon>
        <taxon>Fabaceae</taxon>
        <taxon>Papilionoideae</taxon>
        <taxon>50 kb inversion clade</taxon>
        <taxon>NPAAA clade</taxon>
        <taxon>Hologalegina</taxon>
        <taxon>IRL clade</taxon>
        <taxon>Fabeae</taxon>
        <taxon>Lathyrus</taxon>
    </lineage>
</organism>
<proteinExistence type="predicted"/>
<gene>
    <name evidence="3" type="ORF">KIW84_045243</name>
</gene>
<dbReference type="GO" id="GO:0005730">
    <property type="term" value="C:nucleolus"/>
    <property type="evidence" value="ECO:0007669"/>
    <property type="project" value="TreeGrafter"/>
</dbReference>
<evidence type="ECO:0000313" key="3">
    <source>
        <dbReference type="EMBL" id="KAI5421738.1"/>
    </source>
</evidence>
<sequence>MSSTLLIWNGIIVTLLLGESSFPHPLVLILKALIPIGHAFILVSTLCLICASSNAGVMIQIAFSMAFNGVSSFFLTRRAGRNLGLTTILIWLLPIPFVLFFNMQHTWMQLRSFGLRLHRRIRFVFRFEWEDEDVPAAGGAPPPPVSAADSAVAGGAPPPPVSAADSAVAAATSAQEANNYVQQANTARIEAQAHANVAMEEAARATDAKERANVECAAAADLGARAAVTEVLFTFSPDDISTCRKGLKLIKSHCQSLVSAVFNIIVHLQSPHIFYVNLRRKTVVGTPDPGSAIFMCVEVLTTVSRKHGLFSMDVCHVGHMLHIPATTPTQETTMCK</sequence>
<keyword evidence="2" id="KW-0472">Membrane</keyword>
<feature type="compositionally biased region" description="Low complexity" evidence="1">
    <location>
        <begin position="146"/>
        <end position="155"/>
    </location>
</feature>
<dbReference type="AlphaFoldDB" id="A0A9D4XI33"/>
<evidence type="ECO:0000256" key="1">
    <source>
        <dbReference type="SAM" id="MobiDB-lite"/>
    </source>
</evidence>
<dbReference type="InterPro" id="IPR052609">
    <property type="entry name" value="Ribosome_Biogenesis_Reg"/>
</dbReference>
<keyword evidence="4" id="KW-1185">Reference proteome</keyword>
<evidence type="ECO:0000256" key="2">
    <source>
        <dbReference type="SAM" id="Phobius"/>
    </source>
</evidence>
<evidence type="ECO:0000313" key="4">
    <source>
        <dbReference type="Proteomes" id="UP001058974"/>
    </source>
</evidence>
<dbReference type="PANTHER" id="PTHR15682">
    <property type="entry name" value="UNHEALTHY RIBOSOME BIOGENESIS PROTEIN 2 HOMOLOG"/>
    <property type="match status" value="1"/>
</dbReference>
<feature type="region of interest" description="Disordered" evidence="1">
    <location>
        <begin position="135"/>
        <end position="159"/>
    </location>
</feature>
<keyword evidence="2" id="KW-1133">Transmembrane helix</keyword>
<feature type="transmembrane region" description="Helical" evidence="2">
    <location>
        <begin position="83"/>
        <end position="101"/>
    </location>
</feature>
<keyword evidence="2" id="KW-0812">Transmembrane</keyword>